<keyword evidence="2" id="KW-0732">Signal</keyword>
<evidence type="ECO:0000313" key="5">
    <source>
        <dbReference type="Proteomes" id="UP000233767"/>
    </source>
</evidence>
<evidence type="ECO:0008006" key="7">
    <source>
        <dbReference type="Google" id="ProtNLM"/>
    </source>
</evidence>
<gene>
    <name evidence="3" type="ORF">B0G92_2434</name>
    <name evidence="4" type="ORF">CLV50_1616</name>
</gene>
<dbReference type="EMBL" id="PJND01000008">
    <property type="protein sequence ID" value="PKW21150.1"/>
    <property type="molecule type" value="Genomic_DNA"/>
</dbReference>
<keyword evidence="1" id="KW-0175">Coiled coil</keyword>
<reference evidence="3 5" key="1">
    <citation type="submission" date="2017-12" db="EMBL/GenBank/DDBJ databases">
        <title>Genomic Encyclopedia of Type Strains, Phase III (KMG-III): the genomes of soil and plant-associated and newly described type strains.</title>
        <authorList>
            <person name="Whitman W."/>
        </authorList>
    </citation>
    <scope>NUCLEOTIDE SEQUENCE [LARGE SCALE GENOMIC DNA]</scope>
    <source>
        <strain evidence="3 5">IP-10</strain>
    </source>
</reference>
<sequence>MKKLLLTAIAILGASAAYSQVGIGTRTPNNSSQLEVTVDGQPEKRGILIPRVALQSTSSMNPIVNTGTLPNSLLVFNTAETGTAPLGVTPGFYYWYENKWIKMISNGDDTNTTNVSLTQNGQDLILTDSDGNNVRIALSDLQKITTLVNNNDGTYTYTNEAGTQVTINVPADVISNFQNIISNSSVLNQLITNLTNTSVGGNVYYDGNSFTYVDNTGTSHTINIQDIVRGNETVTTLVNNNDGTYTYTNEAGTQVTIDVPADVVSNFNDIITNTSVLNQLITNLTNTSVGGNVYYDGASFTYVDNTGTSHTINIQDIVRGNETVTTLVDNNNGTYTYTSEDGTVTTIDVPADVIQNFQDIMNDNSVSTIVKNIIDANETLTVLGYDPATKKLTYKDEDGRTTILDMSQLVTGNETVTTLVDNNNGTYTYTSENGTVTTIDVPADVIQNFQDIMNDNSVSTIVKNIIDANETLTILGYDSATKKLTYKDENGNTTTLDMAQLVTGNETVTTLVDNNNGTYTYTSENGTVTTIDVPADVIQNFQDIMNDNSVSTIVKNIIDANETLTVLGYDPATKKLTYKDENGNTTMLDLGQLVAGNETLTTLVDNNNGTYTYTSENGTVTTIDVPADVIQNFQDIMNDNSVSTIVKNIIDANETLTVLGYDPATKKLTYKDENGNTTMLDLGQLVAGNETLTTLVDNNNGTYTYTSENGTVTTIDVPADVIQNFQDIMNDNSVSTIIKNIIDANETLTILGYDSATKKLTYKDENGNTTTLDMAQLVTGNETVTTLVDNNNGTYTYTSEDGTVTTIDVPADVIQNFQDIMNDNSVSTIIKNIIDANETLTILGYDSATKKLTYKDENGNTTTLDMAQLVTGNETVTTLVDNNNGTYTYTSEDGTVTTIDVPADVIQNFQDIMNDNSVSTIIKNIIDANETLTVLGYDSATKKLTYKDENGNTTMLDLGQLVAGNETLTTLVDNNNGTYTYTSENGTVTTIDIPADVIQNFQDIMNNSSVSTIIKNIIDANETLTILGYDSATKKLTYKDENGNTTTLDMAQLVTGNETITTLVNNNDGTYTYTNEAGTQVTIDVPADVVSNFNDIISNTSVLNQLITNLTNTSVGGNVYYNGASFTYVDNTGTSHTISIQDIVQANQKIVTLSNGTNTTVASTSAGNTTDYKVNVNPATTTTTGAVKAGAGLDVAADGTLTVNVNTIPNATDKTATVAAGTNTTVAVNNANPNNPVYTVNVPTANGTALGVVKEASTAPTINIAADGALSVNTTALQNNQKTSSVVAGTATTVTSATSGNNTAYTVNVNPATASATGAVKPGTGLSVAADGTLSVNTTATGLGKTLSTDGIIQVNSANTLANSVLADAVLSIANNSITTAKIANAGNNQVLTTDGTGAPTWVNQSALVPATTNTLVNNGTNTLTSTVNGAVATAAAVNSVTTTLSGSNLTTTVNGVGSTALNLAPVVAANDKTSSVVSGTTTTVTSATSGNNTAYTVEINPSAVQSNQKTASVTGSGLATVTSSVSGNNTAYNVDVSAANVQSNQKTSSVVAGTATTVTSATSGNNTAYTVNVSPATASATGAVKPGTGLSVAADGTLSVNTTATGLGKTLTTDGIIQVNSASSLANSVLADAALSIANNSITTAKIADDAVTVAKIANAGNNQVLTTDATGAPIWVNQSALVPATTNTLANNGTNTLTSTVNGVVATAPAVNTVATTLSGSNLTTTVNGVSGTALNLTPVIAANDKTSSVVNGTTTTVTSTTSGNNTAYTVEINPSSVQSSQKTTSVTGSGLATVTSSVTGNNTAYNVDVTAANIQSNQKLTTVSNGTNTTVASTVTGNTTDYKVSVPTATASNLGVVKEASSNPTIKINSNGELSVNLSGTGTPTDPGVGKNFSSTDLDITNGNGATLTTVTANIKDGAVTSAKILDGTIVNADIANSTITTGKIANAGNNQVLTTNASGTPVWTDQSVLIPGNQKNTTVSSGTYTTLVTTTPIANTTNYQVDVSPTALAGAGLKLNTVTGKIDVDINTIPNASDKTATVAAGTNTSITTNNANPNNPIYTVNVPTANGTALGVVKEAAVTNPTIKINSNGELSVNLSGTGTPTDPGAGKNFTSSDLDITNGSGATLTTVTANIKDGAVTSAKILDGTIVNADIAAAANVAVTKLASGGNNKVLVTNSSGTPSWIDQSTLVTATTNTLVNNGTNTLTSTVNGVVATAPAVNTVATTLSGSNLTTTVNGVSGSALNLAPVIAANDKTATVAAGTNTTVTNSVSGNTTNYIVNVPTANGTSLGVVKEANTAPTINIAADGTLSVNTTALQNNQKTSSVVSGTTTTVTSATSGNNTAYTVEINPSSVQSSQKTTSVTGSGLATVTSSVTGNNTAYNVDVTAGNIQSNQKLTTLSNGTNTTVASTVSGNTTDYKVNVPTAGTTLGVVKQAASNPTVTIAPDGTLSVNTTATGLGKTLTTDGIIQVNSANTLANSVLADAALSIANNSITTGKIADDAVTVAKIANAGNNQVLTTDGTGAPTWVNQSALVPATTNTLVNNGTNTLTSTVNGVVASAAAVNAVITTLSGSNLTTTVNGVSSVALNLAPVVAANDKTSTVAAGTNVTVATNTTNPNNPVYTVNVPTANGANLGVVKEAGTAPTINIAADGTLSVNTTALQNNQKTSSVVAGTATTVTSATSGNNTAYTVNVSPATASATGAVKPGTGLLVAADGTLSVNTTATGLGKTLSTDGIIQVNSANTLANSVLADAALSIANNSITTAKIADDAVTVAKIANAGNNQVLTTDATGVPTWVNKNTLDNIYTADGSLAGDRTVNMNGKFLRFRSTSLPVASPETRETIFNYSNGAYITNATTTGRSNFRVSSGSSMVDLYQDLNSRAQLTSSGTSTGLLVGTANGSATPVELITNGTSRVHVSSTGKVGIGTQNMLGTTNANVLLAVNGSIETANSTYADYVFEDYFNGASELKKDYTFKSIKEVEAFINENKHLPGITSIKDLRQNDKGEYIFNMSELSIQILEKVEELYLHTIEQQKQLEAKDKEINQLKEATKSMDERLKQLEKIVLSQNK</sequence>
<dbReference type="EMBL" id="RCCB01000011">
    <property type="protein sequence ID" value="RLJ30212.1"/>
    <property type="molecule type" value="Genomic_DNA"/>
</dbReference>
<evidence type="ECO:0000256" key="1">
    <source>
        <dbReference type="SAM" id="Coils"/>
    </source>
</evidence>
<name>A0A497UI43_9FLAO</name>
<comment type="caution">
    <text evidence="4">The sequence shown here is derived from an EMBL/GenBank/DDBJ whole genome shotgun (WGS) entry which is preliminary data.</text>
</comment>
<evidence type="ECO:0000313" key="6">
    <source>
        <dbReference type="Proteomes" id="UP000275027"/>
    </source>
</evidence>
<protein>
    <recommendedName>
        <fullName evidence="7">Gliding motility-associated-like protein</fullName>
    </recommendedName>
</protein>
<evidence type="ECO:0000313" key="3">
    <source>
        <dbReference type="EMBL" id="PKW21150.1"/>
    </source>
</evidence>
<accession>A0A497UI43</accession>
<feature type="chain" id="PRO_5019831707" description="Gliding motility-associated-like protein" evidence="2">
    <location>
        <begin position="20"/>
        <end position="3073"/>
    </location>
</feature>
<evidence type="ECO:0000256" key="2">
    <source>
        <dbReference type="SAM" id="SignalP"/>
    </source>
</evidence>
<evidence type="ECO:0000313" key="4">
    <source>
        <dbReference type="EMBL" id="RLJ30212.1"/>
    </source>
</evidence>
<proteinExistence type="predicted"/>
<dbReference type="Proteomes" id="UP000275027">
    <property type="component" value="Unassembled WGS sequence"/>
</dbReference>
<keyword evidence="5" id="KW-1185">Reference proteome</keyword>
<dbReference type="Proteomes" id="UP000233767">
    <property type="component" value="Unassembled WGS sequence"/>
</dbReference>
<feature type="coiled-coil region" evidence="1">
    <location>
        <begin position="3023"/>
        <end position="3067"/>
    </location>
</feature>
<feature type="signal peptide" evidence="2">
    <location>
        <begin position="1"/>
        <end position="19"/>
    </location>
</feature>
<reference evidence="4 6" key="2">
    <citation type="submission" date="2018-10" db="EMBL/GenBank/DDBJ databases">
        <title>Genomic Encyclopedia of Archaeal and Bacterial Type Strains, Phase II (KMG-II): from individual species to whole genera.</title>
        <authorList>
            <person name="Goeker M."/>
        </authorList>
    </citation>
    <scope>NUCLEOTIDE SEQUENCE [LARGE SCALE GENOMIC DNA]</scope>
    <source>
        <strain evidence="4 6">DSM 21886</strain>
    </source>
</reference>
<dbReference type="RefSeq" id="WP_101472369.1">
    <property type="nucleotide sequence ID" value="NZ_PJND01000008.1"/>
</dbReference>
<organism evidence="4 6">
    <name type="scientific">Flavobacterium lindanitolerans</name>
    <dbReference type="NCBI Taxonomy" id="428988"/>
    <lineage>
        <taxon>Bacteria</taxon>
        <taxon>Pseudomonadati</taxon>
        <taxon>Bacteroidota</taxon>
        <taxon>Flavobacteriia</taxon>
        <taxon>Flavobacteriales</taxon>
        <taxon>Flavobacteriaceae</taxon>
        <taxon>Flavobacterium</taxon>
    </lineage>
</organism>